<reference evidence="5" key="2">
    <citation type="journal article" date="2021" name="PeerJ">
        <title>Extensive microbial diversity within the chicken gut microbiome revealed by metagenomics and culture.</title>
        <authorList>
            <person name="Gilroy R."/>
            <person name="Ravi A."/>
            <person name="Getino M."/>
            <person name="Pursley I."/>
            <person name="Horton D.L."/>
            <person name="Alikhan N.F."/>
            <person name="Baker D."/>
            <person name="Gharbi K."/>
            <person name="Hall N."/>
            <person name="Watson M."/>
            <person name="Adriaenssens E.M."/>
            <person name="Foster-Nyarko E."/>
            <person name="Jarju S."/>
            <person name="Secka A."/>
            <person name="Antonio M."/>
            <person name="Oren A."/>
            <person name="Chaudhuri R.R."/>
            <person name="La Ragione R."/>
            <person name="Hildebrand F."/>
            <person name="Pallen M.J."/>
        </authorList>
    </citation>
    <scope>NUCLEOTIDE SEQUENCE</scope>
    <source>
        <strain evidence="5">CHK195-11698</strain>
    </source>
</reference>
<name>A0A9D1L187_9FIRM</name>
<dbReference type="Gene3D" id="3.20.20.80">
    <property type="entry name" value="Glycosidases"/>
    <property type="match status" value="1"/>
</dbReference>
<dbReference type="PROSITE" id="PS00653">
    <property type="entry name" value="GLYCOSYL_HYDROL_F1_2"/>
    <property type="match status" value="1"/>
</dbReference>
<sequence>MSFPKKFYWGGSVSSFQTEGAWNEGGKGLSIYDVRPTNEAFSDWKVAIDFYHRYKEDIALMKEMGFNFYRFSICWSRIIPNGDDEVNEEGVAFYNRVIDELLANGIEPMITLVHFDMPYHLVKEYNGFASRKVVDLFERYARVCMERFGDRVKHWMTFNEQNLHGMDLKPSNAEVIPEGMDPNQFLFQVNHNVFIAHCKAVKALRELVPDAKICGMVAYGLNYPTSSDPRANMIAALANDFSNNFHIDVFTKGQYPPFMVNYLNKHGWMPTFEEGDEELLGYTVDYMAFSYYSSHAVKAMDYANRDIREVIQEAVVKNEYLDATEWGWEIDPEGIRRVARDIYYRTGKPVFVLENGMSHRETLNENMTVEDDYRIDYHREHIRNLERVIEEDGVECLGYVTWGPIDIPSSQCEIAKRYGFVFVDRTEKEIKELKRYKKKSFNWIAKVFKSNGEDLA</sequence>
<dbReference type="PRINTS" id="PR00131">
    <property type="entry name" value="GLHYDRLASE1"/>
</dbReference>
<gene>
    <name evidence="5" type="ORF">IAD15_07125</name>
</gene>
<dbReference type="GO" id="GO:0005829">
    <property type="term" value="C:cytosol"/>
    <property type="evidence" value="ECO:0007669"/>
    <property type="project" value="TreeGrafter"/>
</dbReference>
<dbReference type="InterPro" id="IPR001360">
    <property type="entry name" value="Glyco_hydro_1"/>
</dbReference>
<dbReference type="InterPro" id="IPR033132">
    <property type="entry name" value="GH_1_N_CS"/>
</dbReference>
<dbReference type="Pfam" id="PF00232">
    <property type="entry name" value="Glyco_hydro_1"/>
    <property type="match status" value="1"/>
</dbReference>
<dbReference type="EMBL" id="DVMJ01000058">
    <property type="protein sequence ID" value="HIU13826.1"/>
    <property type="molecule type" value="Genomic_DNA"/>
</dbReference>
<organism evidence="5 6">
    <name type="scientific">Candidatus Fimiplasma intestinipullorum</name>
    <dbReference type="NCBI Taxonomy" id="2840825"/>
    <lineage>
        <taxon>Bacteria</taxon>
        <taxon>Bacillati</taxon>
        <taxon>Bacillota</taxon>
        <taxon>Clostridia</taxon>
        <taxon>Eubacteriales</taxon>
        <taxon>Candidatus Fimiplasma</taxon>
    </lineage>
</organism>
<evidence type="ECO:0000256" key="2">
    <source>
        <dbReference type="ARBA" id="ARBA00022801"/>
    </source>
</evidence>
<comment type="caution">
    <text evidence="5">The sequence shown here is derived from an EMBL/GenBank/DDBJ whole genome shotgun (WGS) entry which is preliminary data.</text>
</comment>
<evidence type="ECO:0000313" key="5">
    <source>
        <dbReference type="EMBL" id="HIU13826.1"/>
    </source>
</evidence>
<evidence type="ECO:0000256" key="4">
    <source>
        <dbReference type="RuleBase" id="RU003690"/>
    </source>
</evidence>
<dbReference type="PANTHER" id="PTHR10353:SF122">
    <property type="entry name" value="6-PHOSPHO-BETA-GLUCOSIDASE ASCB-RELATED"/>
    <property type="match status" value="1"/>
</dbReference>
<keyword evidence="3" id="KW-0326">Glycosidase</keyword>
<comment type="similarity">
    <text evidence="1 4">Belongs to the glycosyl hydrolase 1 family.</text>
</comment>
<dbReference type="AlphaFoldDB" id="A0A9D1L187"/>
<proteinExistence type="inferred from homology"/>
<evidence type="ECO:0000256" key="1">
    <source>
        <dbReference type="ARBA" id="ARBA00010838"/>
    </source>
</evidence>
<accession>A0A9D1L187</accession>
<dbReference type="SUPFAM" id="SSF51445">
    <property type="entry name" value="(Trans)glycosidases"/>
    <property type="match status" value="1"/>
</dbReference>
<dbReference type="FunFam" id="3.20.20.80:FF:000004">
    <property type="entry name" value="Beta-glucosidase 6-phospho-beta-glucosidase"/>
    <property type="match status" value="1"/>
</dbReference>
<keyword evidence="2 5" id="KW-0378">Hydrolase</keyword>
<dbReference type="Proteomes" id="UP000824175">
    <property type="component" value="Unassembled WGS sequence"/>
</dbReference>
<evidence type="ECO:0000256" key="3">
    <source>
        <dbReference type="ARBA" id="ARBA00023295"/>
    </source>
</evidence>
<dbReference type="InterPro" id="IPR017853">
    <property type="entry name" value="GH"/>
</dbReference>
<protein>
    <submittedName>
        <fullName evidence="5">Glycoside hydrolase family 1 protein</fullName>
    </submittedName>
</protein>
<dbReference type="GO" id="GO:0008422">
    <property type="term" value="F:beta-glucosidase activity"/>
    <property type="evidence" value="ECO:0007669"/>
    <property type="project" value="TreeGrafter"/>
</dbReference>
<dbReference type="PANTHER" id="PTHR10353">
    <property type="entry name" value="GLYCOSYL HYDROLASE"/>
    <property type="match status" value="1"/>
</dbReference>
<dbReference type="GO" id="GO:0016052">
    <property type="term" value="P:carbohydrate catabolic process"/>
    <property type="evidence" value="ECO:0007669"/>
    <property type="project" value="TreeGrafter"/>
</dbReference>
<evidence type="ECO:0000313" key="6">
    <source>
        <dbReference type="Proteomes" id="UP000824175"/>
    </source>
</evidence>
<reference evidence="5" key="1">
    <citation type="submission" date="2020-10" db="EMBL/GenBank/DDBJ databases">
        <authorList>
            <person name="Gilroy R."/>
        </authorList>
    </citation>
    <scope>NUCLEOTIDE SEQUENCE</scope>
    <source>
        <strain evidence="5">CHK195-11698</strain>
    </source>
</reference>